<proteinExistence type="predicted"/>
<keyword evidence="2" id="KW-1185">Reference proteome</keyword>
<comment type="caution">
    <text evidence="1">The sequence shown here is derived from an EMBL/GenBank/DDBJ whole genome shotgun (WGS) entry which is preliminary data.</text>
</comment>
<accession>A0A1V9F5K3</accession>
<gene>
    <name evidence="1" type="ORF">A4R26_06195</name>
</gene>
<dbReference type="RefSeq" id="WP_081169445.1">
    <property type="nucleotide sequence ID" value="NZ_LWBP01000210.1"/>
</dbReference>
<evidence type="ECO:0000313" key="2">
    <source>
        <dbReference type="Proteomes" id="UP000192276"/>
    </source>
</evidence>
<dbReference type="EMBL" id="LWBP01000210">
    <property type="protein sequence ID" value="OQP53565.1"/>
    <property type="molecule type" value="Genomic_DNA"/>
</dbReference>
<organism evidence="1 2">
    <name type="scientific">Niastella populi</name>
    <dbReference type="NCBI Taxonomy" id="550983"/>
    <lineage>
        <taxon>Bacteria</taxon>
        <taxon>Pseudomonadati</taxon>
        <taxon>Bacteroidota</taxon>
        <taxon>Chitinophagia</taxon>
        <taxon>Chitinophagales</taxon>
        <taxon>Chitinophagaceae</taxon>
        <taxon>Niastella</taxon>
    </lineage>
</organism>
<dbReference type="STRING" id="550983.A4R26_06195"/>
<dbReference type="Gene3D" id="2.60.40.2970">
    <property type="match status" value="1"/>
</dbReference>
<dbReference type="OrthoDB" id="668847at2"/>
<dbReference type="Proteomes" id="UP000192276">
    <property type="component" value="Unassembled WGS sequence"/>
</dbReference>
<dbReference type="AlphaFoldDB" id="A0A1V9F5K3"/>
<reference evidence="2" key="1">
    <citation type="submission" date="2016-04" db="EMBL/GenBank/DDBJ databases">
        <authorList>
            <person name="Chen L."/>
            <person name="Zhuang W."/>
            <person name="Wang G."/>
        </authorList>
    </citation>
    <scope>NUCLEOTIDE SEQUENCE [LARGE SCALE GENOMIC DNA]</scope>
    <source>
        <strain evidence="2">208</strain>
    </source>
</reference>
<protein>
    <submittedName>
        <fullName evidence="1">Uncharacterized protein</fullName>
    </submittedName>
</protein>
<evidence type="ECO:0000313" key="1">
    <source>
        <dbReference type="EMBL" id="OQP53565.1"/>
    </source>
</evidence>
<sequence length="134" mass="15486">MSDQIIDVNLSVKVINGQLIAHLCIANTASKMVYLDDQTICYDNTIRGDYFRIKTEKGKLIDYTGMKVCREVNPESFLKLNVNEKLETDINLSEVYELKKGKKYTIQYSAFQPPYFEEQDLAKIDSNVIDIIYK</sequence>
<name>A0A1V9F5K3_9BACT</name>